<keyword evidence="3" id="KW-1185">Reference proteome</keyword>
<dbReference type="EMBL" id="QKTW01000016">
    <property type="protein sequence ID" value="PZF73011.1"/>
    <property type="molecule type" value="Genomic_DNA"/>
</dbReference>
<accession>A0A2W2ACJ3</accession>
<protein>
    <recommendedName>
        <fullName evidence="4">Pesticidal crystal protein Cry22Aa Ig-like domain-containing protein</fullName>
    </recommendedName>
</protein>
<evidence type="ECO:0000256" key="1">
    <source>
        <dbReference type="SAM" id="SignalP"/>
    </source>
</evidence>
<evidence type="ECO:0008006" key="4">
    <source>
        <dbReference type="Google" id="ProtNLM"/>
    </source>
</evidence>
<dbReference type="AlphaFoldDB" id="A0A2W2ACJ3"/>
<evidence type="ECO:0000313" key="3">
    <source>
        <dbReference type="Proteomes" id="UP000248745"/>
    </source>
</evidence>
<name>A0A2W2ACJ3_9BACT</name>
<sequence>MKRIALFLVLAGVAFAGCKKTADVSKEVTVSYPVVTITGSPFYSIPVGGTVPSATATAYDSTLQESYPVDFDLASVDNNTPGLYVVTATAKNKNGYTGTNVVYIAVTNVPASTDLSGTYIRSANGAVVHVTKILTGLYSTDDVGGAPTLPVLAYFAHLDDVTIVVPPQPTSVGTLSCDNASLHMAAGDTSFSYVVVNGNFGTALRTFVKQ</sequence>
<organism evidence="2 3">
    <name type="scientific">Taibaiella soli</name>
    <dbReference type="NCBI Taxonomy" id="1649169"/>
    <lineage>
        <taxon>Bacteria</taxon>
        <taxon>Pseudomonadati</taxon>
        <taxon>Bacteroidota</taxon>
        <taxon>Chitinophagia</taxon>
        <taxon>Chitinophagales</taxon>
        <taxon>Chitinophagaceae</taxon>
        <taxon>Taibaiella</taxon>
    </lineage>
</organism>
<dbReference type="Proteomes" id="UP000248745">
    <property type="component" value="Unassembled WGS sequence"/>
</dbReference>
<keyword evidence="1" id="KW-0732">Signal</keyword>
<evidence type="ECO:0000313" key="2">
    <source>
        <dbReference type="EMBL" id="PZF73011.1"/>
    </source>
</evidence>
<feature type="chain" id="PRO_5016002795" description="Pesticidal crystal protein Cry22Aa Ig-like domain-containing protein" evidence="1">
    <location>
        <begin position="17"/>
        <end position="210"/>
    </location>
</feature>
<proteinExistence type="predicted"/>
<dbReference type="OrthoDB" id="1423116at2"/>
<comment type="caution">
    <text evidence="2">The sequence shown here is derived from an EMBL/GenBank/DDBJ whole genome shotgun (WGS) entry which is preliminary data.</text>
</comment>
<feature type="signal peptide" evidence="1">
    <location>
        <begin position="1"/>
        <end position="16"/>
    </location>
</feature>
<gene>
    <name evidence="2" type="ORF">DN068_11420</name>
</gene>
<dbReference type="RefSeq" id="WP_110999043.1">
    <property type="nucleotide sequence ID" value="NZ_QKTW01000016.1"/>
</dbReference>
<dbReference type="PROSITE" id="PS51257">
    <property type="entry name" value="PROKAR_LIPOPROTEIN"/>
    <property type="match status" value="1"/>
</dbReference>
<reference evidence="2 3" key="1">
    <citation type="submission" date="2018-06" db="EMBL/GenBank/DDBJ databases">
        <title>Mucibacter soli gen. nov., sp. nov., a new member of the family Chitinophagaceae producing mucin.</title>
        <authorList>
            <person name="Kim M.-K."/>
            <person name="Park S."/>
            <person name="Kim T.-S."/>
            <person name="Joung Y."/>
            <person name="Han J.-H."/>
            <person name="Kim S.B."/>
        </authorList>
    </citation>
    <scope>NUCLEOTIDE SEQUENCE [LARGE SCALE GENOMIC DNA]</scope>
    <source>
        <strain evidence="2 3">R1-15</strain>
    </source>
</reference>